<name>A0A8H2X9L7_9AGAM</name>
<evidence type="ECO:0000313" key="4">
    <source>
        <dbReference type="Proteomes" id="UP000663846"/>
    </source>
</evidence>
<dbReference type="Pfam" id="PF20415">
    <property type="entry name" value="DUF6699"/>
    <property type="match status" value="1"/>
</dbReference>
<accession>A0A8H2X9L7</accession>
<organism evidence="3 4">
    <name type="scientific">Rhizoctonia solani</name>
    <dbReference type="NCBI Taxonomy" id="456999"/>
    <lineage>
        <taxon>Eukaryota</taxon>
        <taxon>Fungi</taxon>
        <taxon>Dikarya</taxon>
        <taxon>Basidiomycota</taxon>
        <taxon>Agaricomycotina</taxon>
        <taxon>Agaricomycetes</taxon>
        <taxon>Cantharellales</taxon>
        <taxon>Ceratobasidiaceae</taxon>
        <taxon>Rhizoctonia</taxon>
    </lineage>
</organism>
<feature type="region of interest" description="Disordered" evidence="1">
    <location>
        <begin position="49"/>
        <end position="72"/>
    </location>
</feature>
<dbReference type="AlphaFoldDB" id="A0A8H2X9L7"/>
<feature type="domain" description="DUF6699" evidence="2">
    <location>
        <begin position="116"/>
        <end position="298"/>
    </location>
</feature>
<proteinExistence type="predicted"/>
<dbReference type="EMBL" id="CAJMWS010000318">
    <property type="protein sequence ID" value="CAE6417175.1"/>
    <property type="molecule type" value="Genomic_DNA"/>
</dbReference>
<feature type="region of interest" description="Disordered" evidence="1">
    <location>
        <begin position="249"/>
        <end position="273"/>
    </location>
</feature>
<evidence type="ECO:0000256" key="1">
    <source>
        <dbReference type="SAM" id="MobiDB-lite"/>
    </source>
</evidence>
<reference evidence="3" key="1">
    <citation type="submission" date="2021-01" db="EMBL/GenBank/DDBJ databases">
        <authorList>
            <person name="Kaushik A."/>
        </authorList>
    </citation>
    <scope>NUCLEOTIDE SEQUENCE</scope>
    <source>
        <strain evidence="3">AG1-1C</strain>
    </source>
</reference>
<dbReference type="InterPro" id="IPR046522">
    <property type="entry name" value="DUF6699"/>
</dbReference>
<feature type="compositionally biased region" description="Polar residues" evidence="1">
    <location>
        <begin position="251"/>
        <end position="268"/>
    </location>
</feature>
<feature type="region of interest" description="Disordered" evidence="1">
    <location>
        <begin position="14"/>
        <end position="33"/>
    </location>
</feature>
<gene>
    <name evidence="3" type="ORF">RDB_LOCUS78507</name>
</gene>
<evidence type="ECO:0000313" key="3">
    <source>
        <dbReference type="EMBL" id="CAE6417175.1"/>
    </source>
</evidence>
<comment type="caution">
    <text evidence="3">The sequence shown here is derived from an EMBL/GenBank/DDBJ whole genome shotgun (WGS) entry which is preliminary data.</text>
</comment>
<dbReference type="Proteomes" id="UP000663846">
    <property type="component" value="Unassembled WGS sequence"/>
</dbReference>
<sequence length="334" mass="38073">MFLITTLRNEKPLPLIPQNERRSRRPSAPVEVDNSSVYSYASSSVSRSRHSVRLVRDRHDSQTSSCPSERSLVPSILKSRPSEIRDGRRHSHRKSVRFLPILDNLLRHALHSRSIVHDLRFPPHSARMLSVTNHHGSGGFNPAQYVPFCSRTRAQPAVSPPVSQMYIVSYEFPWVIEVNAAVSNPGTHHFITSGRGKHAPEPFVTIYDVMHALWAHLQRPVVESEWSALSPSQRRTIRHTCLSAYNREPSRSSQSQVTITSKSRSQKPTKVAASEERKVVRKIDWLGTSTRFAGLGKDEDLIAERIEEPWKRELTWVLALDENEYRYDDAATGY</sequence>
<protein>
    <recommendedName>
        <fullName evidence="2">DUF6699 domain-containing protein</fullName>
    </recommendedName>
</protein>
<evidence type="ECO:0000259" key="2">
    <source>
        <dbReference type="Pfam" id="PF20415"/>
    </source>
</evidence>